<evidence type="ECO:0000256" key="1">
    <source>
        <dbReference type="PROSITE-ProRule" id="PRU00023"/>
    </source>
</evidence>
<reference evidence="5 6" key="1">
    <citation type="submission" date="2024-11" db="EMBL/GenBank/DDBJ databases">
        <title>A near-complete genome assembly of Cinchona calisaya.</title>
        <authorList>
            <person name="Lian D.C."/>
            <person name="Zhao X.W."/>
            <person name="Wei L."/>
        </authorList>
    </citation>
    <scope>NUCLEOTIDE SEQUENCE [LARGE SCALE GENOMIC DNA]</scope>
    <source>
        <tissue evidence="5">Nenye</tissue>
    </source>
</reference>
<dbReference type="PANTHER" id="PTHR24177">
    <property type="entry name" value="CASKIN"/>
    <property type="match status" value="1"/>
</dbReference>
<proteinExistence type="predicted"/>
<evidence type="ECO:0000259" key="4">
    <source>
        <dbReference type="Pfam" id="PF13962"/>
    </source>
</evidence>
<gene>
    <name evidence="5" type="ORF">ACH5RR_010627</name>
</gene>
<comment type="caution">
    <text evidence="5">The sequence shown here is derived from an EMBL/GenBank/DDBJ whole genome shotgun (WGS) entry which is preliminary data.</text>
</comment>
<sequence>MSSTGLEGIKKILVKIAMKGDWKEVVNIYEEHPEIHKAKITKSGDTALHIAISDGKDHIVEQLVQLMIAKSGRVAVEALKTQNERGNTPLHLAASVGNVRMCKCIANMESELIGCRNHDGETPFWLAALHGRKEAFLCLQSFLGKNQGYSFCRRNDGETILHCAISGEYFDLAFQIIHLYENLINYVNEQGISPLHLLASKPSAFKSGSRIRGFHKIIYHCLFVDKLEVQTYHRQPLSQELEYSNSAKYPENYQSCTNFAWLITKLFCLLVLGRGKNDPSQQSDEEDPNRQQCPNKEKDQIALHTGIGAQGHHLFPANYLTSFEAIKFISKAMLIIFGLGSREIVKIQERKEKHVWAEQILDELLRRTSEYEYEDNGQNPQHSPSIKDVWTKPCTLMDGGHVGFSTSTSNEDSGKEDNQHDCKGEKNTKNKEDGERVRKTEMGKRETPILVAAKNGVAEMVERILQIFPVAIHDMNSDMQNIILLVVENRQPHVYELLHKMNIMKDSIFRKVDEDGNSALHLAARLGEYRPWLIPGAALQMQWEIKWYEYVKNSMPHHFFVRFNKEGKTPKEVFTETHKKLVKKGGDWLTNTSESCSVVAALIATVAFATSATVPGGVKQDIGTPILENEPAFDCFAISSLIALCFSVTSVVMFLSILTSRQQERDFGISLPRKLLLGLTSLFVSIASMLISFCSGHFFLIKDKLKFAAYPAYAVTCLPVTFFAIAQFPLYFDLIWATFKKVPQRSYKVTPL</sequence>
<dbReference type="SMART" id="SM00248">
    <property type="entry name" value="ANK"/>
    <property type="match status" value="6"/>
</dbReference>
<evidence type="ECO:0000313" key="5">
    <source>
        <dbReference type="EMBL" id="KAL3531305.1"/>
    </source>
</evidence>
<dbReference type="AlphaFoldDB" id="A0ABD3AJG9"/>
<feature type="region of interest" description="Disordered" evidence="2">
    <location>
        <begin position="401"/>
        <end position="440"/>
    </location>
</feature>
<dbReference type="InterPro" id="IPR002110">
    <property type="entry name" value="Ankyrin_rpt"/>
</dbReference>
<dbReference type="Pfam" id="PF12796">
    <property type="entry name" value="Ank_2"/>
    <property type="match status" value="1"/>
</dbReference>
<dbReference type="Proteomes" id="UP001630127">
    <property type="component" value="Unassembled WGS sequence"/>
</dbReference>
<dbReference type="Gene3D" id="1.25.40.20">
    <property type="entry name" value="Ankyrin repeat-containing domain"/>
    <property type="match status" value="2"/>
</dbReference>
<dbReference type="SUPFAM" id="SSF48403">
    <property type="entry name" value="Ankyrin repeat"/>
    <property type="match status" value="2"/>
</dbReference>
<dbReference type="Pfam" id="PF13962">
    <property type="entry name" value="PGG"/>
    <property type="match status" value="1"/>
</dbReference>
<feature type="compositionally biased region" description="Basic and acidic residues" evidence="2">
    <location>
        <begin position="412"/>
        <end position="440"/>
    </location>
</feature>
<dbReference type="EMBL" id="JBJUIK010000004">
    <property type="protein sequence ID" value="KAL3531305.1"/>
    <property type="molecule type" value="Genomic_DNA"/>
</dbReference>
<protein>
    <recommendedName>
        <fullName evidence="4">PGG domain-containing protein</fullName>
    </recommendedName>
</protein>
<feature type="repeat" description="ANK" evidence="1">
    <location>
        <begin position="43"/>
        <end position="65"/>
    </location>
</feature>
<keyword evidence="3" id="KW-1133">Transmembrane helix</keyword>
<evidence type="ECO:0000256" key="2">
    <source>
        <dbReference type="SAM" id="MobiDB-lite"/>
    </source>
</evidence>
<keyword evidence="1" id="KW-0040">ANK repeat</keyword>
<keyword evidence="6" id="KW-1185">Reference proteome</keyword>
<keyword evidence="3" id="KW-0812">Transmembrane</keyword>
<name>A0ABD3AJG9_9GENT</name>
<feature type="transmembrane region" description="Helical" evidence="3">
    <location>
        <begin position="636"/>
        <end position="655"/>
    </location>
</feature>
<dbReference type="InterPro" id="IPR026961">
    <property type="entry name" value="PGG_dom"/>
</dbReference>
<dbReference type="PANTHER" id="PTHR24177:SF103">
    <property type="entry name" value="PGG DOMAIN-CONTAINING PROTEIN"/>
    <property type="match status" value="1"/>
</dbReference>
<organism evidence="5 6">
    <name type="scientific">Cinchona calisaya</name>
    <dbReference type="NCBI Taxonomy" id="153742"/>
    <lineage>
        <taxon>Eukaryota</taxon>
        <taxon>Viridiplantae</taxon>
        <taxon>Streptophyta</taxon>
        <taxon>Embryophyta</taxon>
        <taxon>Tracheophyta</taxon>
        <taxon>Spermatophyta</taxon>
        <taxon>Magnoliopsida</taxon>
        <taxon>eudicotyledons</taxon>
        <taxon>Gunneridae</taxon>
        <taxon>Pentapetalae</taxon>
        <taxon>asterids</taxon>
        <taxon>lamiids</taxon>
        <taxon>Gentianales</taxon>
        <taxon>Rubiaceae</taxon>
        <taxon>Cinchonoideae</taxon>
        <taxon>Cinchoneae</taxon>
        <taxon>Cinchona</taxon>
    </lineage>
</organism>
<dbReference type="PROSITE" id="PS50297">
    <property type="entry name" value="ANK_REP_REGION"/>
    <property type="match status" value="1"/>
</dbReference>
<feature type="transmembrane region" description="Helical" evidence="3">
    <location>
        <begin position="712"/>
        <end position="739"/>
    </location>
</feature>
<dbReference type="PROSITE" id="PS50088">
    <property type="entry name" value="ANK_REPEAT"/>
    <property type="match status" value="1"/>
</dbReference>
<accession>A0ABD3AJG9</accession>
<evidence type="ECO:0000256" key="3">
    <source>
        <dbReference type="SAM" id="Phobius"/>
    </source>
</evidence>
<feature type="transmembrane region" description="Helical" evidence="3">
    <location>
        <begin position="675"/>
        <end position="700"/>
    </location>
</feature>
<keyword evidence="3" id="KW-0472">Membrane</keyword>
<dbReference type="InterPro" id="IPR036770">
    <property type="entry name" value="Ankyrin_rpt-contain_sf"/>
</dbReference>
<evidence type="ECO:0000313" key="6">
    <source>
        <dbReference type="Proteomes" id="UP001630127"/>
    </source>
</evidence>
<feature type="domain" description="PGG" evidence="4">
    <location>
        <begin position="587"/>
        <end position="699"/>
    </location>
</feature>